<proteinExistence type="predicted"/>
<dbReference type="EMBL" id="WIJK01000011">
    <property type="protein sequence ID" value="MQQ52320.1"/>
    <property type="molecule type" value="Genomic_DNA"/>
</dbReference>
<evidence type="ECO:0000259" key="2">
    <source>
        <dbReference type="Pfam" id="PF19804"/>
    </source>
</evidence>
<name>A0A7X1V3U9_STRMT</name>
<sequence length="361" mass="39474">MKRVSIFVSLIFLLVLLTGCGKNLNGIYEGKNGIVSYRLEIKDKVASLRMNALVFEDNVDLSVDSKNKELTGTYRDDEVSLSYEMKEESLTLTPKNSGALKITSDSVVLKKITGNGEKESEKHSSSTQSEDAGTSTKSSTNKSSQKSSSTEEKSSTTLDVTAIQSGEFSSLVGTWQNANGKVLKFDRQGLVEPQDTRLNTNRSTLEGGILKASLQHGFTGSMIYLAPSGTVFPDGVDGKHDASDSSKDRIWTGQQGIFSDANDFYYKMSTELLDTTGTTVKRSGEDARKRRNTGVWLSGGQSSVDYANEKLGFKEREVFAGNYGMTDEIPYNAVHSTDGSVVWVYQNGVILQEDGQILYEP</sequence>
<evidence type="ECO:0000313" key="4">
    <source>
        <dbReference type="Proteomes" id="UP000467560"/>
    </source>
</evidence>
<dbReference type="InterPro" id="IPR046254">
    <property type="entry name" value="DUF6287"/>
</dbReference>
<protein>
    <recommendedName>
        <fullName evidence="2">DUF6287 domain-containing protein</fullName>
    </recommendedName>
</protein>
<reference evidence="3 4" key="1">
    <citation type="submission" date="2019-10" db="EMBL/GenBank/DDBJ databases">
        <title>Streptococcus mitis of the oral and urogenital tracts.</title>
        <authorList>
            <person name="Price T."/>
            <person name="Mores C.R."/>
            <person name="Putonti C."/>
            <person name="Wolfe A.J."/>
        </authorList>
    </citation>
    <scope>NUCLEOTIDE SEQUENCE [LARGE SCALE GENOMIC DNA]</scope>
    <source>
        <strain evidence="3 4">SM16</strain>
    </source>
</reference>
<evidence type="ECO:0000313" key="3">
    <source>
        <dbReference type="EMBL" id="MQQ52320.1"/>
    </source>
</evidence>
<feature type="region of interest" description="Disordered" evidence="1">
    <location>
        <begin position="114"/>
        <end position="158"/>
    </location>
</feature>
<comment type="caution">
    <text evidence="3">The sequence shown here is derived from an EMBL/GenBank/DDBJ whole genome shotgun (WGS) entry which is preliminary data.</text>
</comment>
<dbReference type="RefSeq" id="WP_153225171.1">
    <property type="nucleotide sequence ID" value="NZ_WIJK01000011.1"/>
</dbReference>
<accession>A0A7X1V3U9</accession>
<organism evidence="3 4">
    <name type="scientific">Streptococcus mitis</name>
    <dbReference type="NCBI Taxonomy" id="28037"/>
    <lineage>
        <taxon>Bacteria</taxon>
        <taxon>Bacillati</taxon>
        <taxon>Bacillota</taxon>
        <taxon>Bacilli</taxon>
        <taxon>Lactobacillales</taxon>
        <taxon>Streptococcaceae</taxon>
        <taxon>Streptococcus</taxon>
        <taxon>Streptococcus mitis group</taxon>
    </lineage>
</organism>
<feature type="domain" description="DUF6287" evidence="2">
    <location>
        <begin position="157"/>
        <end position="189"/>
    </location>
</feature>
<feature type="compositionally biased region" description="Low complexity" evidence="1">
    <location>
        <begin position="134"/>
        <end position="148"/>
    </location>
</feature>
<dbReference type="Proteomes" id="UP000467560">
    <property type="component" value="Unassembled WGS sequence"/>
</dbReference>
<dbReference type="PROSITE" id="PS51257">
    <property type="entry name" value="PROKAR_LIPOPROTEIN"/>
    <property type="match status" value="1"/>
</dbReference>
<dbReference type="Pfam" id="PF19804">
    <property type="entry name" value="DUF6287"/>
    <property type="match status" value="1"/>
</dbReference>
<dbReference type="AlphaFoldDB" id="A0A7X1V3U9"/>
<evidence type="ECO:0000256" key="1">
    <source>
        <dbReference type="SAM" id="MobiDB-lite"/>
    </source>
</evidence>
<gene>
    <name evidence="3" type="ORF">GEZ89_04975</name>
</gene>